<dbReference type="GO" id="GO:0000981">
    <property type="term" value="F:DNA-binding transcription factor activity, RNA polymerase II-specific"/>
    <property type="evidence" value="ECO:0007669"/>
    <property type="project" value="InterPro"/>
</dbReference>
<feature type="region of interest" description="Disordered" evidence="9">
    <location>
        <begin position="343"/>
        <end position="412"/>
    </location>
</feature>
<comment type="subcellular location">
    <subcellularLocation>
        <location evidence="1 7 8">Nucleus</location>
    </subcellularLocation>
</comment>
<feature type="compositionally biased region" description="Low complexity" evidence="9">
    <location>
        <begin position="211"/>
        <end position="236"/>
    </location>
</feature>
<dbReference type="AlphaFoldDB" id="A0A484BP50"/>
<evidence type="ECO:0000256" key="9">
    <source>
        <dbReference type="SAM" id="MobiDB-lite"/>
    </source>
</evidence>
<dbReference type="CDD" id="cd00086">
    <property type="entry name" value="homeodomain"/>
    <property type="match status" value="1"/>
</dbReference>
<feature type="compositionally biased region" description="Low complexity" evidence="9">
    <location>
        <begin position="652"/>
        <end position="680"/>
    </location>
</feature>
<protein>
    <recommendedName>
        <fullName evidence="14">Homeobox domain-containing protein</fullName>
    </recommendedName>
</protein>
<feature type="region of interest" description="Disordered" evidence="9">
    <location>
        <begin position="640"/>
        <end position="747"/>
    </location>
</feature>
<dbReference type="Gene3D" id="1.10.10.60">
    <property type="entry name" value="Homeodomain-like"/>
    <property type="match status" value="1"/>
</dbReference>
<dbReference type="InterPro" id="IPR001356">
    <property type="entry name" value="HD"/>
</dbReference>
<keyword evidence="3" id="KW-0217">Developmental protein</keyword>
<feature type="compositionally biased region" description="Low complexity" evidence="9">
    <location>
        <begin position="717"/>
        <end position="736"/>
    </location>
</feature>
<dbReference type="SUPFAM" id="SSF46689">
    <property type="entry name" value="Homeodomain-like"/>
    <property type="match status" value="1"/>
</dbReference>
<keyword evidence="5 7" id="KW-0371">Homeobox</keyword>
<evidence type="ECO:0008006" key="14">
    <source>
        <dbReference type="Google" id="ProtNLM"/>
    </source>
</evidence>
<feature type="region of interest" description="Disordered" evidence="9">
    <location>
        <begin position="288"/>
        <end position="309"/>
    </location>
</feature>
<dbReference type="PROSITE" id="PS00027">
    <property type="entry name" value="HOMEOBOX_1"/>
    <property type="match status" value="1"/>
</dbReference>
<feature type="domain" description="Homeobox" evidence="10">
    <location>
        <begin position="401"/>
        <end position="461"/>
    </location>
</feature>
<comment type="similarity">
    <text evidence="2">Belongs to the paired homeobox family. Bicoid subfamily.</text>
</comment>
<evidence type="ECO:0000259" key="10">
    <source>
        <dbReference type="PROSITE" id="PS50071"/>
    </source>
</evidence>
<dbReference type="SMART" id="SM00389">
    <property type="entry name" value="HOX"/>
    <property type="match status" value="1"/>
</dbReference>
<evidence type="ECO:0000256" key="1">
    <source>
        <dbReference type="ARBA" id="ARBA00004123"/>
    </source>
</evidence>
<dbReference type="PROSITE" id="PS50071">
    <property type="entry name" value="HOMEOBOX_2"/>
    <property type="match status" value="1"/>
</dbReference>
<evidence type="ECO:0000256" key="8">
    <source>
        <dbReference type="RuleBase" id="RU000682"/>
    </source>
</evidence>
<dbReference type="OMA" id="HQDEGNH"/>
<dbReference type="OrthoDB" id="6159439at2759"/>
<proteinExistence type="inferred from homology"/>
<keyword evidence="4 7" id="KW-0238">DNA-binding</keyword>
<sequence length="747" mass="78240">MLPQENVAATASSIMPHATGDSCSCLDRSSSQIDGASKWINLNSFLHNESIAARFAAAAELRNSCNLDLLSPQLEDTGLKTTTFLQHFKDVVTTKFNGRDHHLPPLHPAHPAHQQSALHHHHQPHQAVAQSFSTIFPTYLGMDRAGAGGCGAAGGGLGVVTSSATALGPGGIAGGGGGGGLVSGALNGLEAMSAESTGLCLQDLVSAGTANGAGSAGSAESATTTSTALSSGSSTVNGGGSSASGAEHLHSHHSLHDSSSSVSISPAISSLMPISSLSHLHHTAAGQDLVGSYPQHPHHAVVPPHTPKHEPLEKLRIWAETGDFRDSHSSMTAVANSLDSTHLNNFQTSSSSSLANRSRDRKDGNRSVNETTIKTENISNSGHDEPMTTSADEPKNDKKNKRQRRQRTHFTSQQLQELEHTFSRNRYPDMSTREEIAMWTNLTEARVRVWFKNRRAKWRKRERNAMNAAVAAADFKSGFGTQFMQPFADDSLYTSYPYNNWTKVPSPLGTKPFPWPVNPLGSMVTSNHHQNSVNCFNTGASGVAVSMNNSMLPGTMGSTLTNTNVGVGAAPCPYTTPANPYMYRAAAEPCMSSSMSSSIATLRLKAKQHATGFSSPYSAPSPVSRSNSAGLSACQYGHFSGQHNGNAMQQHLSNNNNNNNNNNNSHMLHGHNSNNNGLLLDHSDLGLGGGGGGGGGGGADDGGTVTHNDDNNKSPLGANGLMSAAANAGGASSGNDNGDDVDEDVID</sequence>
<dbReference type="STRING" id="7232.A0A484BP50"/>
<evidence type="ECO:0000256" key="4">
    <source>
        <dbReference type="ARBA" id="ARBA00023125"/>
    </source>
</evidence>
<dbReference type="PANTHER" id="PTHR45882">
    <property type="entry name" value="PITUITARY HOMEOBOX HOMOLOG PTX1"/>
    <property type="match status" value="1"/>
</dbReference>
<feature type="compositionally biased region" description="Polar residues" evidence="9">
    <location>
        <begin position="366"/>
        <end position="381"/>
    </location>
</feature>
<keyword evidence="6 7" id="KW-0539">Nucleus</keyword>
<feature type="DNA-binding region" description="Homeobox" evidence="7">
    <location>
        <begin position="403"/>
        <end position="462"/>
    </location>
</feature>
<keyword evidence="13" id="KW-1185">Reference proteome</keyword>
<dbReference type="PANTHER" id="PTHR45882:SF3">
    <property type="entry name" value="PITUITARY HOMEOBOX HOMOLOG PTX1"/>
    <property type="match status" value="1"/>
</dbReference>
<dbReference type="Pfam" id="PF03826">
    <property type="entry name" value="OAR"/>
    <property type="match status" value="1"/>
</dbReference>
<feature type="compositionally biased region" description="Acidic residues" evidence="9">
    <location>
        <begin position="737"/>
        <end position="747"/>
    </location>
</feature>
<feature type="compositionally biased region" description="Basic and acidic residues" evidence="9">
    <location>
        <begin position="382"/>
        <end position="397"/>
    </location>
</feature>
<dbReference type="EMBL" id="LSRL02000015">
    <property type="protein sequence ID" value="TDG50547.1"/>
    <property type="molecule type" value="Genomic_DNA"/>
</dbReference>
<feature type="compositionally biased region" description="Polar residues" evidence="9">
    <location>
        <begin position="641"/>
        <end position="651"/>
    </location>
</feature>
<evidence type="ECO:0000256" key="2">
    <source>
        <dbReference type="ARBA" id="ARBA00006503"/>
    </source>
</evidence>
<dbReference type="GO" id="GO:0005634">
    <property type="term" value="C:nucleus"/>
    <property type="evidence" value="ECO:0007669"/>
    <property type="project" value="UniProtKB-SubCell"/>
</dbReference>
<evidence type="ECO:0000256" key="3">
    <source>
        <dbReference type="ARBA" id="ARBA00022473"/>
    </source>
</evidence>
<evidence type="ECO:0000256" key="7">
    <source>
        <dbReference type="PROSITE-ProRule" id="PRU00108"/>
    </source>
</evidence>
<feature type="compositionally biased region" description="Gly residues" evidence="9">
    <location>
        <begin position="686"/>
        <end position="701"/>
    </location>
</feature>
<accession>A0A484BP50</accession>
<evidence type="ECO:0000256" key="5">
    <source>
        <dbReference type="ARBA" id="ARBA00023155"/>
    </source>
</evidence>
<feature type="region of interest" description="Disordered" evidence="9">
    <location>
        <begin position="103"/>
        <end position="122"/>
    </location>
</feature>
<dbReference type="InterPro" id="IPR009057">
    <property type="entry name" value="Homeodomain-like_sf"/>
</dbReference>
<dbReference type="InterPro" id="IPR017970">
    <property type="entry name" value="Homeobox_CS"/>
</dbReference>
<comment type="caution">
    <text evidence="12">The sequence shown here is derived from an EMBL/GenBank/DDBJ whole genome shotgun (WGS) entry which is preliminary data.</text>
</comment>
<dbReference type="GO" id="GO:0009653">
    <property type="term" value="P:anatomical structure morphogenesis"/>
    <property type="evidence" value="ECO:0007669"/>
    <property type="project" value="TreeGrafter"/>
</dbReference>
<gene>
    <name evidence="12" type="ORF">AWZ03_003136</name>
</gene>
<feature type="compositionally biased region" description="Basic residues" evidence="9">
    <location>
        <begin position="398"/>
        <end position="408"/>
    </location>
</feature>
<dbReference type="InterPro" id="IPR003654">
    <property type="entry name" value="OAR_dom"/>
</dbReference>
<evidence type="ECO:0000313" key="12">
    <source>
        <dbReference type="EMBL" id="TDG50547.1"/>
    </source>
</evidence>
<dbReference type="FunFam" id="1.10.10.60:FF:000031">
    <property type="entry name" value="Homeobox protein"/>
    <property type="match status" value="1"/>
</dbReference>
<evidence type="ECO:0000313" key="13">
    <source>
        <dbReference type="Proteomes" id="UP000295192"/>
    </source>
</evidence>
<evidence type="ECO:0000256" key="6">
    <source>
        <dbReference type="ARBA" id="ARBA00023242"/>
    </source>
</evidence>
<organism evidence="12 13">
    <name type="scientific">Drosophila navojoa</name>
    <name type="common">Fruit fly</name>
    <dbReference type="NCBI Taxonomy" id="7232"/>
    <lineage>
        <taxon>Eukaryota</taxon>
        <taxon>Metazoa</taxon>
        <taxon>Ecdysozoa</taxon>
        <taxon>Arthropoda</taxon>
        <taxon>Hexapoda</taxon>
        <taxon>Insecta</taxon>
        <taxon>Pterygota</taxon>
        <taxon>Neoptera</taxon>
        <taxon>Endopterygota</taxon>
        <taxon>Diptera</taxon>
        <taxon>Brachycera</taxon>
        <taxon>Muscomorpha</taxon>
        <taxon>Ephydroidea</taxon>
        <taxon>Drosophilidae</taxon>
        <taxon>Drosophila</taxon>
    </lineage>
</organism>
<dbReference type="PROSITE" id="PS50803">
    <property type="entry name" value="OAR"/>
    <property type="match status" value="1"/>
</dbReference>
<feature type="region of interest" description="Disordered" evidence="9">
    <location>
        <begin position="211"/>
        <end position="262"/>
    </location>
</feature>
<dbReference type="Proteomes" id="UP000295192">
    <property type="component" value="Unassembled WGS sequence"/>
</dbReference>
<name>A0A484BP50_DRONA</name>
<dbReference type="GO" id="GO:0000978">
    <property type="term" value="F:RNA polymerase II cis-regulatory region sequence-specific DNA binding"/>
    <property type="evidence" value="ECO:0007669"/>
    <property type="project" value="TreeGrafter"/>
</dbReference>
<feature type="domain" description="OAR" evidence="11">
    <location>
        <begin position="597"/>
        <end position="610"/>
    </location>
</feature>
<reference evidence="12 13" key="1">
    <citation type="journal article" date="2019" name="J. Hered.">
        <title>An Improved Genome Assembly for Drosophila navojoa, the Basal Species in the mojavensis Cluster.</title>
        <authorList>
            <person name="Vanderlinde T."/>
            <person name="Dupim E.G."/>
            <person name="Nazario-Yepiz N.O."/>
            <person name="Carvalho A.B."/>
        </authorList>
    </citation>
    <scope>NUCLEOTIDE SEQUENCE [LARGE SCALE GENOMIC DNA]</scope>
    <source>
        <strain evidence="12">Navoj_Jal97</strain>
        <tissue evidence="12">Whole organism</tissue>
    </source>
</reference>
<dbReference type="Pfam" id="PF00046">
    <property type="entry name" value="Homeodomain"/>
    <property type="match status" value="1"/>
</dbReference>
<evidence type="ECO:0000259" key="11">
    <source>
        <dbReference type="PROSITE" id="PS50803"/>
    </source>
</evidence>